<dbReference type="InterPro" id="IPR029032">
    <property type="entry name" value="AhpD-like"/>
</dbReference>
<dbReference type="SUPFAM" id="SSF69118">
    <property type="entry name" value="AhpD-like"/>
    <property type="match status" value="1"/>
</dbReference>
<evidence type="ECO:0000313" key="2">
    <source>
        <dbReference type="EMBL" id="AAR38333.1"/>
    </source>
</evidence>
<proteinExistence type="predicted"/>
<accession>Q6SF90</accession>
<dbReference type="GO" id="GO:0051920">
    <property type="term" value="F:peroxiredoxin activity"/>
    <property type="evidence" value="ECO:0007669"/>
    <property type="project" value="InterPro"/>
</dbReference>
<reference evidence="2" key="1">
    <citation type="submission" date="2003-11" db="EMBL/GenBank/DDBJ databases">
        <authorList>
            <person name="Heidelberg J.F."/>
            <person name="Eisen J.A."/>
            <person name="Nelson W.C."/>
            <person name="DeLong E.F."/>
        </authorList>
    </citation>
    <scope>NUCLEOTIDE SEQUENCE</scope>
</reference>
<gene>
    <name evidence="2" type="ORF">MBMO_EBAC000-69B03.82</name>
</gene>
<organism evidence="2">
    <name type="scientific">uncultured marine bacterium 581</name>
    <dbReference type="NCBI Taxonomy" id="257401"/>
    <lineage>
        <taxon>Bacteria</taxon>
        <taxon>environmental samples</taxon>
    </lineage>
</organism>
<dbReference type="PANTHER" id="PTHR34846:SF10">
    <property type="entry name" value="CYTOPLASMIC PROTEIN"/>
    <property type="match status" value="1"/>
</dbReference>
<dbReference type="InterPro" id="IPR003779">
    <property type="entry name" value="CMD-like"/>
</dbReference>
<dbReference type="EMBL" id="AY458648">
    <property type="protein sequence ID" value="AAR38333.1"/>
    <property type="molecule type" value="Genomic_DNA"/>
</dbReference>
<feature type="domain" description="Carboxymuconolactone decarboxylase-like" evidence="1">
    <location>
        <begin position="81"/>
        <end position="159"/>
    </location>
</feature>
<sequence length="239" mass="26731">MQLPVTNFGVRVTLTLATIRTEGLIMPRLRQVARPDADPIARQMYDLIFGDRDPVATPGTATGTPGNWWTVFALVPQCLKHALQGFQFYRDPQRKIDPQLRELAQTRAGYARGSQFVFSQHSKSCRSVGLSEDKITALPHWSTSDAYSALERSVLAYTDALVLEGGRIPDGLFAELKQALSDEAILELTYITTLYDMHATIARALRLEYDDVDERITEIIAPTEAANRDVMAMIDKETQ</sequence>
<dbReference type="Pfam" id="PF02627">
    <property type="entry name" value="CMD"/>
    <property type="match status" value="1"/>
</dbReference>
<dbReference type="AlphaFoldDB" id="Q6SF90"/>
<protein>
    <recommendedName>
        <fullName evidence="1">Carboxymuconolactone decarboxylase-like domain-containing protein</fullName>
    </recommendedName>
</protein>
<evidence type="ECO:0000259" key="1">
    <source>
        <dbReference type="Pfam" id="PF02627"/>
    </source>
</evidence>
<reference evidence="2" key="2">
    <citation type="submission" date="2003-12" db="EMBL/GenBank/DDBJ databases">
        <title>Monterey Bay Coastal Ocean Microbial Observatory environmental clone sequencing.</title>
        <authorList>
            <person name="DeLong E.F."/>
        </authorList>
    </citation>
    <scope>NUCLEOTIDE SEQUENCE</scope>
</reference>
<dbReference type="PANTHER" id="PTHR34846">
    <property type="entry name" value="4-CARBOXYMUCONOLACTONE DECARBOXYLASE FAMILY PROTEIN (AFU_ORTHOLOGUE AFUA_6G11590)"/>
    <property type="match status" value="1"/>
</dbReference>
<dbReference type="Gene3D" id="1.20.1290.10">
    <property type="entry name" value="AhpD-like"/>
    <property type="match status" value="1"/>
</dbReference>
<name>Q6SF90_9BACT</name>